<dbReference type="KEGG" id="lmat:92512288"/>
<keyword evidence="4" id="KW-1185">Reference proteome</keyword>
<dbReference type="InterPro" id="IPR032675">
    <property type="entry name" value="LRR_dom_sf"/>
</dbReference>
<dbReference type="PANTHER" id="PTHR24111:SF0">
    <property type="entry name" value="LEUCINE-RICH REPEAT-CONTAINING PROTEIN"/>
    <property type="match status" value="1"/>
</dbReference>
<evidence type="ECO:0000256" key="2">
    <source>
        <dbReference type="SAM" id="MobiDB-lite"/>
    </source>
</evidence>
<feature type="region of interest" description="Disordered" evidence="2">
    <location>
        <begin position="749"/>
        <end position="771"/>
    </location>
</feature>
<organism evidence="3 4">
    <name type="scientific">Leishmania martiniquensis</name>
    <dbReference type="NCBI Taxonomy" id="1580590"/>
    <lineage>
        <taxon>Eukaryota</taxon>
        <taxon>Discoba</taxon>
        <taxon>Euglenozoa</taxon>
        <taxon>Kinetoplastea</taxon>
        <taxon>Metakinetoplastina</taxon>
        <taxon>Trypanosomatida</taxon>
        <taxon>Trypanosomatidae</taxon>
        <taxon>Leishmaniinae</taxon>
        <taxon>Leishmania</taxon>
    </lineage>
</organism>
<evidence type="ECO:0000256" key="1">
    <source>
        <dbReference type="ARBA" id="ARBA00022737"/>
    </source>
</evidence>
<evidence type="ECO:0000313" key="4">
    <source>
        <dbReference type="Proteomes" id="UP000673552"/>
    </source>
</evidence>
<feature type="region of interest" description="Disordered" evidence="2">
    <location>
        <begin position="634"/>
        <end position="685"/>
    </location>
</feature>
<comment type="caution">
    <text evidence="3">The sequence shown here is derived from an EMBL/GenBank/DDBJ whole genome shotgun (WGS) entry which is preliminary data.</text>
</comment>
<feature type="compositionally biased region" description="Low complexity" evidence="2">
    <location>
        <begin position="659"/>
        <end position="670"/>
    </location>
</feature>
<dbReference type="OrthoDB" id="120976at2759"/>
<proteinExistence type="predicted"/>
<name>A0A836GQP9_9TRYP</name>
<dbReference type="Proteomes" id="UP000673552">
    <property type="component" value="Chromosome 34"/>
</dbReference>
<dbReference type="EMBL" id="JAFEUZ010000034">
    <property type="protein sequence ID" value="KAG5468213.1"/>
    <property type="molecule type" value="Genomic_DNA"/>
</dbReference>
<dbReference type="RefSeq" id="XP_067175151.1">
    <property type="nucleotide sequence ID" value="XM_067319776.1"/>
</dbReference>
<dbReference type="SUPFAM" id="SSF52047">
    <property type="entry name" value="RNI-like"/>
    <property type="match status" value="1"/>
</dbReference>
<dbReference type="InterPro" id="IPR052201">
    <property type="entry name" value="LRR-containing_regulator"/>
</dbReference>
<dbReference type="AlphaFoldDB" id="A0A836GQP9"/>
<feature type="region of interest" description="Disordered" evidence="2">
    <location>
        <begin position="1"/>
        <end position="36"/>
    </location>
</feature>
<protein>
    <recommendedName>
        <fullName evidence="5">RNI-like protein</fullName>
    </recommendedName>
</protein>
<reference evidence="3 4" key="1">
    <citation type="submission" date="2021-03" db="EMBL/GenBank/DDBJ databases">
        <title>Leishmania (Mundinia) martiniquensis Genome sequencing and assembly.</title>
        <authorList>
            <person name="Almutairi H."/>
            <person name="Gatherer D."/>
        </authorList>
    </citation>
    <scope>NUCLEOTIDE SEQUENCE [LARGE SCALE GENOMIC DNA]</scope>
    <source>
        <strain evidence="3">LSCM1</strain>
    </source>
</reference>
<dbReference type="Gene3D" id="3.80.10.10">
    <property type="entry name" value="Ribonuclease Inhibitor"/>
    <property type="match status" value="2"/>
</dbReference>
<evidence type="ECO:0008006" key="5">
    <source>
        <dbReference type="Google" id="ProtNLM"/>
    </source>
</evidence>
<dbReference type="GeneID" id="92512288"/>
<gene>
    <name evidence="3" type="ORF">LSCM1_02190</name>
</gene>
<keyword evidence="1" id="KW-0677">Repeat</keyword>
<dbReference type="PANTHER" id="PTHR24111">
    <property type="entry name" value="LEUCINE-RICH REPEAT-CONTAINING PROTEIN 34"/>
    <property type="match status" value="1"/>
</dbReference>
<evidence type="ECO:0000313" key="3">
    <source>
        <dbReference type="EMBL" id="KAG5468213.1"/>
    </source>
</evidence>
<sequence length="771" mass="80861">MGACCSSGKDLPNAQTAPALANRQRGKRSAADHAASLASRALSGAATGAGAPAEEMRARARRRALQSLVESLRAGESTIPTMKWRRQYLKTPGIGPAVISAVSNHIRGLPEIISGPATAAPQPLAKRPKHCIRALDMRALRAGDDGFVEMMSALLDDTLIEKAIFAGNEITDDGVCRLVREMKVHRGMWTTVEGSSSDAAAAATVAGSVSRKGLPCTLKLLALTDNLITSDGIATFSTVAPLFLSLEQLEVGRGQSGGGGDVDDVRDTLSASNIRALSSYIQRTPTLVTFLYKGNGNYYARNGFTPEGLTAFVDAIVGHSALKALYLQECFSAKPEVVGPVTWQAPRGEKPAVADALEDSWAPEKLQLPMQALATALNAASSHLSTLALRFPLSDEAVQTLSNGIAQAPNLINLSLRGCDLSGKALGMIGGALRTNKALRLLDVSFQSNIVAHPAFLAELRSSSRRRMSLVSMVGCSAAEMAQQDLSNGISEIPSCEERQHPLLPIIRSLHMNRSLSQLVMLGVNISTDDIEELCACIERSGNHTLTQVWYTHAGSDALDMKLEDFLASNRERGAGGSGAASGGISGYSSVGSTRSGAALPVNKSRPALFAAATVSENSDFSTKSATELNSTVRNTNTSVPHGAAPPSLYAPYAPPPNGSGSSAGNSEPPVEVMNGDPKKPSPSLESMQAIAKLNEDTNASARMMPSASPSEVAVSMVLSDSDASASPLSRTQRLNGRSKTFFSVFSGDVTDEAGPASGSPLVHQEQQTML</sequence>
<accession>A0A836GQP9</accession>